<organism evidence="2 3">
    <name type="scientific">Geomonas terrae</name>
    <dbReference type="NCBI Taxonomy" id="2562681"/>
    <lineage>
        <taxon>Bacteria</taxon>
        <taxon>Pseudomonadati</taxon>
        <taxon>Thermodesulfobacteriota</taxon>
        <taxon>Desulfuromonadia</taxon>
        <taxon>Geobacterales</taxon>
        <taxon>Geobacteraceae</taxon>
        <taxon>Geomonas</taxon>
    </lineage>
</organism>
<accession>A0A4S1CD00</accession>
<sequence>MVDREYALQFLAALLVTQLSELPVVWYLLSRHVAGEHLGAVRIATACFFANMATLPYLWFVYPEIFPYRVAITLGEATALFAEALLYMIMLRVSLRSAFFCSLVANVFSVLVGLIIMPPFP</sequence>
<dbReference type="AlphaFoldDB" id="A0A4S1CD00"/>
<dbReference type="EMBL" id="SRSC01000003">
    <property type="protein sequence ID" value="TGU71063.1"/>
    <property type="molecule type" value="Genomic_DNA"/>
</dbReference>
<dbReference type="Proteomes" id="UP000306416">
    <property type="component" value="Unassembled WGS sequence"/>
</dbReference>
<feature type="transmembrane region" description="Helical" evidence="1">
    <location>
        <begin position="6"/>
        <end position="29"/>
    </location>
</feature>
<gene>
    <name evidence="2" type="ORF">E4633_11995</name>
</gene>
<evidence type="ECO:0000313" key="2">
    <source>
        <dbReference type="EMBL" id="TGU71063.1"/>
    </source>
</evidence>
<comment type="caution">
    <text evidence="2">The sequence shown here is derived from an EMBL/GenBank/DDBJ whole genome shotgun (WGS) entry which is preliminary data.</text>
</comment>
<dbReference type="RefSeq" id="WP_135870502.1">
    <property type="nucleotide sequence ID" value="NZ_SRSC01000003.1"/>
</dbReference>
<feature type="transmembrane region" description="Helical" evidence="1">
    <location>
        <begin position="97"/>
        <end position="117"/>
    </location>
</feature>
<name>A0A4S1CD00_9BACT</name>
<evidence type="ECO:0000313" key="3">
    <source>
        <dbReference type="Proteomes" id="UP000306416"/>
    </source>
</evidence>
<keyword evidence="1" id="KW-0472">Membrane</keyword>
<evidence type="ECO:0000256" key="1">
    <source>
        <dbReference type="SAM" id="Phobius"/>
    </source>
</evidence>
<proteinExistence type="predicted"/>
<reference evidence="2 3" key="1">
    <citation type="submission" date="2019-04" db="EMBL/GenBank/DDBJ databases">
        <title>Geobacter oryzae sp. nov., ferric-reducing bacteria isolated from paddy soil.</title>
        <authorList>
            <person name="Xu Z."/>
            <person name="Masuda Y."/>
            <person name="Itoh H."/>
            <person name="Senoo K."/>
        </authorList>
    </citation>
    <scope>NUCLEOTIDE SEQUENCE [LARGE SCALE GENOMIC DNA]</scope>
    <source>
        <strain evidence="2 3">Red111</strain>
    </source>
</reference>
<feature type="transmembrane region" description="Helical" evidence="1">
    <location>
        <begin position="41"/>
        <end position="62"/>
    </location>
</feature>
<keyword evidence="1" id="KW-0812">Transmembrane</keyword>
<protein>
    <submittedName>
        <fullName evidence="2">Uncharacterized protein</fullName>
    </submittedName>
</protein>
<keyword evidence="3" id="KW-1185">Reference proteome</keyword>
<keyword evidence="1" id="KW-1133">Transmembrane helix</keyword>